<keyword evidence="5 11" id="KW-0547">Nucleotide-binding</keyword>
<dbReference type="PIRSF" id="PIRSF001296">
    <property type="entry name" value="K_ATPase_KdpC"/>
    <property type="match status" value="1"/>
</dbReference>
<evidence type="ECO:0000256" key="2">
    <source>
        <dbReference type="ARBA" id="ARBA00022475"/>
    </source>
</evidence>
<feature type="transmembrane region" description="Helical" evidence="11">
    <location>
        <begin position="12"/>
        <end position="31"/>
    </location>
</feature>
<evidence type="ECO:0000256" key="3">
    <source>
        <dbReference type="ARBA" id="ARBA00022538"/>
    </source>
</evidence>
<proteinExistence type="inferred from homology"/>
<evidence type="ECO:0000256" key="10">
    <source>
        <dbReference type="ARBA" id="ARBA00023136"/>
    </source>
</evidence>
<dbReference type="KEGG" id="psty:BFS30_18805"/>
<comment type="similarity">
    <text evidence="11">Belongs to the KdpC family.</text>
</comment>
<dbReference type="NCBIfam" id="TIGR00681">
    <property type="entry name" value="kdpC"/>
    <property type="match status" value="1"/>
</dbReference>
<keyword evidence="13" id="KW-1185">Reference proteome</keyword>
<dbReference type="Proteomes" id="UP000094313">
    <property type="component" value="Chromosome"/>
</dbReference>
<dbReference type="HAMAP" id="MF_00276">
    <property type="entry name" value="KdpC"/>
    <property type="match status" value="1"/>
</dbReference>
<dbReference type="NCBIfam" id="NF001454">
    <property type="entry name" value="PRK00315.1"/>
    <property type="match status" value="1"/>
</dbReference>
<dbReference type="PANTHER" id="PTHR30042">
    <property type="entry name" value="POTASSIUM-TRANSPORTING ATPASE C CHAIN"/>
    <property type="match status" value="1"/>
</dbReference>
<keyword evidence="1 11" id="KW-0813">Transport</keyword>
<dbReference type="GO" id="GO:0005524">
    <property type="term" value="F:ATP binding"/>
    <property type="evidence" value="ECO:0007669"/>
    <property type="project" value="UniProtKB-UniRule"/>
</dbReference>
<keyword evidence="4 11" id="KW-0812">Transmembrane</keyword>
<reference evidence="12 13" key="1">
    <citation type="submission" date="2016-08" db="EMBL/GenBank/DDBJ databases">
        <authorList>
            <person name="Seilhamer J.J."/>
        </authorList>
    </citation>
    <scope>NUCLEOTIDE SEQUENCE [LARGE SCALE GENOMIC DNA]</scope>
    <source>
        <strain evidence="12 13">DX4</strain>
    </source>
</reference>
<keyword evidence="7 11" id="KW-0630">Potassium</keyword>
<dbReference type="AlphaFoldDB" id="A0A1D7QK50"/>
<gene>
    <name evidence="11" type="primary">kdpC</name>
    <name evidence="12" type="ORF">BFS30_18805</name>
</gene>
<evidence type="ECO:0000256" key="8">
    <source>
        <dbReference type="ARBA" id="ARBA00022989"/>
    </source>
</evidence>
<keyword evidence="10 11" id="KW-0472">Membrane</keyword>
<comment type="function">
    <text evidence="11">Part of the high-affinity ATP-driven potassium transport (or Kdp) system, which catalyzes the hydrolysis of ATP coupled with the electrogenic transport of potassium into the cytoplasm. This subunit acts as a catalytic chaperone that increases the ATP-binding affinity of the ATP-hydrolyzing subunit KdpB by the formation of a transient KdpB/KdpC/ATP ternary complex.</text>
</comment>
<dbReference type="GO" id="GO:0008556">
    <property type="term" value="F:P-type potassium transmembrane transporter activity"/>
    <property type="evidence" value="ECO:0007669"/>
    <property type="project" value="InterPro"/>
</dbReference>
<evidence type="ECO:0000256" key="7">
    <source>
        <dbReference type="ARBA" id="ARBA00022958"/>
    </source>
</evidence>
<evidence type="ECO:0000256" key="1">
    <source>
        <dbReference type="ARBA" id="ARBA00022448"/>
    </source>
</evidence>
<dbReference type="PANTHER" id="PTHR30042:SF2">
    <property type="entry name" value="POTASSIUM-TRANSPORTING ATPASE KDPC SUBUNIT"/>
    <property type="match status" value="1"/>
</dbReference>
<keyword evidence="3 11" id="KW-0633">Potassium transport</keyword>
<organism evidence="12 13">
    <name type="scientific">Pedobacter steynii</name>
    <dbReference type="NCBI Taxonomy" id="430522"/>
    <lineage>
        <taxon>Bacteria</taxon>
        <taxon>Pseudomonadati</taxon>
        <taxon>Bacteroidota</taxon>
        <taxon>Sphingobacteriia</taxon>
        <taxon>Sphingobacteriales</taxon>
        <taxon>Sphingobacteriaceae</taxon>
        <taxon>Pedobacter</taxon>
    </lineage>
</organism>
<keyword evidence="6 11" id="KW-0067">ATP-binding</keyword>
<dbReference type="RefSeq" id="WP_069380701.1">
    <property type="nucleotide sequence ID" value="NZ_CP017141.1"/>
</dbReference>
<keyword evidence="8 11" id="KW-1133">Transmembrane helix</keyword>
<comment type="subcellular location">
    <subcellularLocation>
        <location evidence="11">Cell membrane</location>
        <topology evidence="11">Single-pass membrane protein</topology>
    </subcellularLocation>
</comment>
<dbReference type="InterPro" id="IPR003820">
    <property type="entry name" value="KdpC"/>
</dbReference>
<protein>
    <recommendedName>
        <fullName evidence="11">Potassium-transporting ATPase KdpC subunit</fullName>
    </recommendedName>
    <alternativeName>
        <fullName evidence="11">ATP phosphohydrolase [potassium-transporting] C chain</fullName>
    </alternativeName>
    <alternativeName>
        <fullName evidence="11">Potassium-binding and translocating subunit C</fullName>
    </alternativeName>
    <alternativeName>
        <fullName evidence="11">Potassium-translocating ATPase C chain</fullName>
    </alternativeName>
</protein>
<keyword evidence="2 11" id="KW-1003">Cell membrane</keyword>
<dbReference type="GO" id="GO:0005886">
    <property type="term" value="C:plasma membrane"/>
    <property type="evidence" value="ECO:0007669"/>
    <property type="project" value="UniProtKB-SubCell"/>
</dbReference>
<evidence type="ECO:0000256" key="9">
    <source>
        <dbReference type="ARBA" id="ARBA00023065"/>
    </source>
</evidence>
<dbReference type="Pfam" id="PF02669">
    <property type="entry name" value="KdpC"/>
    <property type="match status" value="1"/>
</dbReference>
<evidence type="ECO:0000256" key="6">
    <source>
        <dbReference type="ARBA" id="ARBA00022840"/>
    </source>
</evidence>
<evidence type="ECO:0000313" key="13">
    <source>
        <dbReference type="Proteomes" id="UP000094313"/>
    </source>
</evidence>
<evidence type="ECO:0000256" key="11">
    <source>
        <dbReference type="HAMAP-Rule" id="MF_00276"/>
    </source>
</evidence>
<sequence length="188" mass="20330">MKKYIIQSLRLTGVLMVLLCVIYPLTIAYVGKFSPGEGSGEKVTKNGKVVGYALIGQSFTKPEYFWGRPSAVTYNAAGSGGSNKGPSNPDYLKDVAGRIDTLLKYHPYLKKSDIPADMVTASGSGLDPDISETAAIMQIKRVAAYRKLDERLVAEVVVKNTEGPLFGLFGPSKVNVLKLNVALDELKK</sequence>
<dbReference type="OrthoDB" id="9809491at2"/>
<dbReference type="EMBL" id="CP017141">
    <property type="protein sequence ID" value="AOM79038.1"/>
    <property type="molecule type" value="Genomic_DNA"/>
</dbReference>
<comment type="subunit">
    <text evidence="11">The system is composed of three essential subunits: KdpA, KdpB and KdpC.</text>
</comment>
<keyword evidence="9 11" id="KW-0406">Ion transport</keyword>
<evidence type="ECO:0000256" key="4">
    <source>
        <dbReference type="ARBA" id="ARBA00022692"/>
    </source>
</evidence>
<accession>A0A1D7QK50</accession>
<dbReference type="NCBIfam" id="NF010606">
    <property type="entry name" value="PRK14002.1"/>
    <property type="match status" value="1"/>
</dbReference>
<name>A0A1D7QK50_9SPHI</name>
<evidence type="ECO:0000313" key="12">
    <source>
        <dbReference type="EMBL" id="AOM79038.1"/>
    </source>
</evidence>
<evidence type="ECO:0000256" key="5">
    <source>
        <dbReference type="ARBA" id="ARBA00022741"/>
    </source>
</evidence>